<dbReference type="RefSeq" id="WP_186994126.1">
    <property type="nucleotide sequence ID" value="NZ_JACOQG010000002.1"/>
</dbReference>
<dbReference type="InterPro" id="IPR011109">
    <property type="entry name" value="DNA_bind_recombinase_dom"/>
</dbReference>
<protein>
    <submittedName>
        <fullName evidence="5">Recombinase family protein</fullName>
    </submittedName>
</protein>
<dbReference type="InterPro" id="IPR025827">
    <property type="entry name" value="Zn_ribbon_recom_dom"/>
</dbReference>
<dbReference type="SMART" id="SM00857">
    <property type="entry name" value="Resolvase"/>
    <property type="match status" value="1"/>
</dbReference>
<dbReference type="SUPFAM" id="SSF53041">
    <property type="entry name" value="Resolvase-like"/>
    <property type="match status" value="1"/>
</dbReference>
<dbReference type="InterPro" id="IPR050639">
    <property type="entry name" value="SSR_resolvase"/>
</dbReference>
<name>A0ABR7IF02_9FIRM</name>
<proteinExistence type="predicted"/>
<dbReference type="InterPro" id="IPR038109">
    <property type="entry name" value="DNA_bind_recomb_sf"/>
</dbReference>
<dbReference type="Pfam" id="PF00239">
    <property type="entry name" value="Resolvase"/>
    <property type="match status" value="1"/>
</dbReference>
<dbReference type="InterPro" id="IPR006119">
    <property type="entry name" value="Resolv_N"/>
</dbReference>
<dbReference type="PROSITE" id="PS51737">
    <property type="entry name" value="RECOMBINASE_DNA_BIND"/>
    <property type="match status" value="1"/>
</dbReference>
<dbReference type="Gene3D" id="3.90.1750.20">
    <property type="entry name" value="Putative Large Serine Recombinase, Chain B, Domain 2"/>
    <property type="match status" value="1"/>
</dbReference>
<accession>A0ABR7IF02</accession>
<dbReference type="EMBL" id="JACOQG010000002">
    <property type="protein sequence ID" value="MBC5778550.1"/>
    <property type="molecule type" value="Genomic_DNA"/>
</dbReference>
<dbReference type="PROSITE" id="PS51736">
    <property type="entry name" value="RECOMBINASES_3"/>
    <property type="match status" value="1"/>
</dbReference>
<keyword evidence="6" id="KW-1185">Reference proteome</keyword>
<gene>
    <name evidence="5" type="ORF">H8Z82_02525</name>
</gene>
<dbReference type="Gene3D" id="3.40.50.1390">
    <property type="entry name" value="Resolvase, N-terminal catalytic domain"/>
    <property type="match status" value="1"/>
</dbReference>
<dbReference type="PANTHER" id="PTHR30461:SF2">
    <property type="entry name" value="SERINE RECOMBINASE PINE-RELATED"/>
    <property type="match status" value="1"/>
</dbReference>
<dbReference type="InterPro" id="IPR036162">
    <property type="entry name" value="Resolvase-like_N_sf"/>
</dbReference>
<evidence type="ECO:0000259" key="4">
    <source>
        <dbReference type="PROSITE" id="PS51737"/>
    </source>
</evidence>
<evidence type="ECO:0000256" key="2">
    <source>
        <dbReference type="ARBA" id="ARBA00023172"/>
    </source>
</evidence>
<keyword evidence="1" id="KW-0238">DNA-binding</keyword>
<dbReference type="Proteomes" id="UP000649826">
    <property type="component" value="Unassembled WGS sequence"/>
</dbReference>
<organism evidence="5 6">
    <name type="scientific">Blautia difficilis</name>
    <dbReference type="NCBI Taxonomy" id="2763027"/>
    <lineage>
        <taxon>Bacteria</taxon>
        <taxon>Bacillati</taxon>
        <taxon>Bacillota</taxon>
        <taxon>Clostridia</taxon>
        <taxon>Lachnospirales</taxon>
        <taxon>Lachnospiraceae</taxon>
        <taxon>Blautia</taxon>
    </lineage>
</organism>
<dbReference type="PANTHER" id="PTHR30461">
    <property type="entry name" value="DNA-INVERTASE FROM LAMBDOID PROPHAGE"/>
    <property type="match status" value="1"/>
</dbReference>
<feature type="domain" description="Recombinase" evidence="4">
    <location>
        <begin position="173"/>
        <end position="297"/>
    </location>
</feature>
<dbReference type="Pfam" id="PF07508">
    <property type="entry name" value="Recombinase"/>
    <property type="match status" value="1"/>
</dbReference>
<comment type="caution">
    <text evidence="5">The sequence shown here is derived from an EMBL/GenBank/DDBJ whole genome shotgun (WGS) entry which is preliminary data.</text>
</comment>
<evidence type="ECO:0000313" key="6">
    <source>
        <dbReference type="Proteomes" id="UP000649826"/>
    </source>
</evidence>
<evidence type="ECO:0000313" key="5">
    <source>
        <dbReference type="EMBL" id="MBC5778550.1"/>
    </source>
</evidence>
<dbReference type="CDD" id="cd00338">
    <property type="entry name" value="Ser_Recombinase"/>
    <property type="match status" value="1"/>
</dbReference>
<keyword evidence="2" id="KW-0233">DNA recombination</keyword>
<feature type="domain" description="Resolvase/invertase-type recombinase catalytic" evidence="3">
    <location>
        <begin position="17"/>
        <end position="164"/>
    </location>
</feature>
<evidence type="ECO:0000259" key="3">
    <source>
        <dbReference type="PROSITE" id="PS51736"/>
    </source>
</evidence>
<evidence type="ECO:0000256" key="1">
    <source>
        <dbReference type="ARBA" id="ARBA00023125"/>
    </source>
</evidence>
<reference evidence="5 6" key="1">
    <citation type="submission" date="2020-08" db="EMBL/GenBank/DDBJ databases">
        <title>Genome public.</title>
        <authorList>
            <person name="Liu C."/>
            <person name="Sun Q."/>
        </authorList>
    </citation>
    <scope>NUCLEOTIDE SEQUENCE [LARGE SCALE GENOMIC DNA]</scope>
    <source>
        <strain evidence="5 6">M29</strain>
    </source>
</reference>
<dbReference type="Pfam" id="PF13408">
    <property type="entry name" value="Zn_ribbon_recom"/>
    <property type="match status" value="2"/>
</dbReference>
<sequence>MEIQIREGNREQKRKLRVCAYCRVSTDADEQENSLENQIRHYETVIKATPSYEYAGVYSDFAISGFKEKRPGLQKMLADAQKGKIDLILTKSVSRFARNTSIVLEATRKLKELNVGVFFELQNINTLSGEGELMLTILAAFAQAESESGSAGAKMVYQRKYEAGIPVQYLERSFGYTKDERGVYIADESEAVWVRKIYEMAADGYTPAAIKRYLNENGVKTVGGTKWSDSTVFRLIENEIYKGDYIMHKHFVNEERKLVRNRGEVDAWYIEDDHEAIVSPELWQKAQDAIEAKRDYLAEGSVIEDFTEENYPYMNRIFCAKCGHPLYRRIYSNGNRLNWGCSGTKRHGKSFCEGINIPDGVLRKAWHFDGNMYIDEKPSVKGTKEFTYLKESSWKRRHKKKVPEAIPENTEEAYPYRKKIFCGLCGSRLVRHVNPKSHKVIWICNGAKRKGVAFCRGTRIPDSVIRGWGEIKKDIYIQRKDDKNGKKRYSYTSKKPTA</sequence>